<reference evidence="1 2" key="1">
    <citation type="journal article" date="2013" name="Curr. Biol.">
        <title>The Genome of the Foraminiferan Reticulomyxa filosa.</title>
        <authorList>
            <person name="Glockner G."/>
            <person name="Hulsmann N."/>
            <person name="Schleicher M."/>
            <person name="Noegel A.A."/>
            <person name="Eichinger L."/>
            <person name="Gallinger C."/>
            <person name="Pawlowski J."/>
            <person name="Sierra R."/>
            <person name="Euteneuer U."/>
            <person name="Pillet L."/>
            <person name="Moustafa A."/>
            <person name="Platzer M."/>
            <person name="Groth M."/>
            <person name="Szafranski K."/>
            <person name="Schliwa M."/>
        </authorList>
    </citation>
    <scope>NUCLEOTIDE SEQUENCE [LARGE SCALE GENOMIC DNA]</scope>
</reference>
<proteinExistence type="predicted"/>
<dbReference type="AlphaFoldDB" id="X6NHJ3"/>
<name>X6NHJ3_RETFI</name>
<protein>
    <submittedName>
        <fullName evidence="1">Uncharacterized protein</fullName>
    </submittedName>
</protein>
<dbReference type="EMBL" id="ASPP01008531">
    <property type="protein sequence ID" value="ETO25441.1"/>
    <property type="molecule type" value="Genomic_DNA"/>
</dbReference>
<dbReference type="Proteomes" id="UP000023152">
    <property type="component" value="Unassembled WGS sequence"/>
</dbReference>
<keyword evidence="2" id="KW-1185">Reference proteome</keyword>
<accession>X6NHJ3</accession>
<organism evidence="1 2">
    <name type="scientific">Reticulomyxa filosa</name>
    <dbReference type="NCBI Taxonomy" id="46433"/>
    <lineage>
        <taxon>Eukaryota</taxon>
        <taxon>Sar</taxon>
        <taxon>Rhizaria</taxon>
        <taxon>Retaria</taxon>
        <taxon>Foraminifera</taxon>
        <taxon>Monothalamids</taxon>
        <taxon>Reticulomyxidae</taxon>
        <taxon>Reticulomyxa</taxon>
    </lineage>
</organism>
<evidence type="ECO:0000313" key="2">
    <source>
        <dbReference type="Proteomes" id="UP000023152"/>
    </source>
</evidence>
<comment type="caution">
    <text evidence="1">The sequence shown here is derived from an EMBL/GenBank/DDBJ whole genome shotgun (WGS) entry which is preliminary data.</text>
</comment>
<gene>
    <name evidence="1" type="ORF">RFI_11696</name>
</gene>
<evidence type="ECO:0000313" key="1">
    <source>
        <dbReference type="EMBL" id="ETO25441.1"/>
    </source>
</evidence>
<sequence>MGDASDSQGSLKNPLSSLSPVKTLKNVSCVRVKIGHLEQKTYRQELALENAELNLKQINGKFEPLKMTAEKYTDKKMFELKKLLDKIIEINKKTSKKFEKELEVACNNNAKINADVSNLQGQVSYIAECVAQLQAQVFGNYETTQESKLLQKQRGPKFRLATEFDQ</sequence>